<dbReference type="PANTHER" id="PTHR14418:SF5">
    <property type="entry name" value="CONDENSIN COMPLEX SUBUNIT 3"/>
    <property type="match status" value="1"/>
</dbReference>
<reference evidence="1" key="1">
    <citation type="submission" date="2022-04" db="EMBL/GenBank/DDBJ databases">
        <title>A functionally conserved STORR gene fusion in Papaver species that diverged 16.8 million years ago.</title>
        <authorList>
            <person name="Catania T."/>
        </authorList>
    </citation>
    <scope>NUCLEOTIDE SEQUENCE</scope>
    <source>
        <strain evidence="1">S-188037</strain>
    </source>
</reference>
<keyword evidence="2" id="KW-1185">Reference proteome</keyword>
<sequence>MVNHLTGIFPTNRNVGRVALDHRVCRFGAGKRALVYCFTYSAQTTSTSATIREKAGSRVIRFLLFDAVAANKTARLRSFHLISEIIMRLPNDAEVSDELWDEVIDCMNIRNAEVRKNIILSLPPTNATSATIIDCTLDVSESVRKAAYCVLANKFPLQSLSIRFRTIILQRGLADRSLPRSV</sequence>
<evidence type="ECO:0000313" key="1">
    <source>
        <dbReference type="EMBL" id="KAI3920841.1"/>
    </source>
</evidence>
<dbReference type="EMBL" id="JAJJMB010008785">
    <property type="protein sequence ID" value="KAI3920841.1"/>
    <property type="molecule type" value="Genomic_DNA"/>
</dbReference>
<dbReference type="Proteomes" id="UP001202328">
    <property type="component" value="Unassembled WGS sequence"/>
</dbReference>
<dbReference type="GO" id="GO:0007076">
    <property type="term" value="P:mitotic chromosome condensation"/>
    <property type="evidence" value="ECO:0007669"/>
    <property type="project" value="InterPro"/>
</dbReference>
<comment type="caution">
    <text evidence="1">The sequence shown here is derived from an EMBL/GenBank/DDBJ whole genome shotgun (WGS) entry which is preliminary data.</text>
</comment>
<gene>
    <name evidence="1" type="ORF">MKW98_005667</name>
</gene>
<dbReference type="GO" id="GO:0000796">
    <property type="term" value="C:condensin complex"/>
    <property type="evidence" value="ECO:0007669"/>
    <property type="project" value="InterPro"/>
</dbReference>
<organism evidence="1 2">
    <name type="scientific">Papaver atlanticum</name>
    <dbReference type="NCBI Taxonomy" id="357466"/>
    <lineage>
        <taxon>Eukaryota</taxon>
        <taxon>Viridiplantae</taxon>
        <taxon>Streptophyta</taxon>
        <taxon>Embryophyta</taxon>
        <taxon>Tracheophyta</taxon>
        <taxon>Spermatophyta</taxon>
        <taxon>Magnoliopsida</taxon>
        <taxon>Ranunculales</taxon>
        <taxon>Papaveraceae</taxon>
        <taxon>Papaveroideae</taxon>
        <taxon>Papaver</taxon>
    </lineage>
</organism>
<dbReference type="InterPro" id="IPR016024">
    <property type="entry name" value="ARM-type_fold"/>
</dbReference>
<proteinExistence type="predicted"/>
<accession>A0AAD4STE0</accession>
<evidence type="ECO:0000313" key="2">
    <source>
        <dbReference type="Proteomes" id="UP001202328"/>
    </source>
</evidence>
<dbReference type="InterPro" id="IPR027165">
    <property type="entry name" value="CND3"/>
</dbReference>
<name>A0AAD4STE0_9MAGN</name>
<dbReference type="GO" id="GO:0000793">
    <property type="term" value="C:condensed chromosome"/>
    <property type="evidence" value="ECO:0007669"/>
    <property type="project" value="TreeGrafter"/>
</dbReference>
<dbReference type="SUPFAM" id="SSF48371">
    <property type="entry name" value="ARM repeat"/>
    <property type="match status" value="1"/>
</dbReference>
<dbReference type="AlphaFoldDB" id="A0AAD4STE0"/>
<dbReference type="PANTHER" id="PTHR14418">
    <property type="entry name" value="CONDENSIN COMPLEX SUBUNIT 3-RELATED"/>
    <property type="match status" value="1"/>
</dbReference>
<protein>
    <submittedName>
        <fullName evidence="1">Uncharacterized protein</fullName>
    </submittedName>
</protein>